<accession>A0A2A2F5R1</accession>
<sequence>MKTDGSRALALAALVLVSLTGCSLRPPGVDPQVVRVDEVAQQSEQSRESADEAASEPASAEKEDDADDSGRETKPSFTEKRRQASGPAQLDEPEALGRALAVFYRMRSRAFMAPVASHVQGAVNLGGSGGDRETRRCPDGGVFHLEWQGTDGERSGSRELLYQFDGCRGHFGDGPLLSLNGHYRRDFRPMVGREQVIESFDVHGYQGEGGQRQPIALRGKQRILRPAEGGVVRSTERMEMVLGETYTALKGVRDEITPEEGEGDSDFASFNTRFVTTIEGRLFSSELGGWVDIATGTGLVEQQAPCSASGVVALSAGRNGEVRFGPHTGTHHRVALELESGEVARYERCSSFGEAFGFGR</sequence>
<comment type="caution">
    <text evidence="2">The sequence shown here is derived from an EMBL/GenBank/DDBJ whole genome shotgun (WGS) entry which is preliminary data.</text>
</comment>
<evidence type="ECO:0000256" key="1">
    <source>
        <dbReference type="SAM" id="MobiDB-lite"/>
    </source>
</evidence>
<feature type="region of interest" description="Disordered" evidence="1">
    <location>
        <begin position="26"/>
        <end position="92"/>
    </location>
</feature>
<evidence type="ECO:0000313" key="2">
    <source>
        <dbReference type="EMBL" id="PAU80017.1"/>
    </source>
</evidence>
<organism evidence="2 3">
    <name type="scientific">Halovibrio salipaludis</name>
    <dbReference type="NCBI Taxonomy" id="2032626"/>
    <lineage>
        <taxon>Bacteria</taxon>
        <taxon>Pseudomonadati</taxon>
        <taxon>Pseudomonadota</taxon>
        <taxon>Gammaproteobacteria</taxon>
        <taxon>Oceanospirillales</taxon>
        <taxon>Halomonadaceae</taxon>
        <taxon>Halovibrio</taxon>
    </lineage>
</organism>
<name>A0A2A2F5R1_9GAMM</name>
<keyword evidence="3" id="KW-1185">Reference proteome</keyword>
<evidence type="ECO:0000313" key="3">
    <source>
        <dbReference type="Proteomes" id="UP000218896"/>
    </source>
</evidence>
<feature type="compositionally biased region" description="Basic and acidic residues" evidence="1">
    <location>
        <begin position="68"/>
        <end position="82"/>
    </location>
</feature>
<gene>
    <name evidence="2" type="ORF">CK501_10185</name>
</gene>
<dbReference type="PROSITE" id="PS51257">
    <property type="entry name" value="PROKAR_LIPOPROTEIN"/>
    <property type="match status" value="1"/>
</dbReference>
<dbReference type="EMBL" id="NSKD01000004">
    <property type="protein sequence ID" value="PAU80017.1"/>
    <property type="molecule type" value="Genomic_DNA"/>
</dbReference>
<dbReference type="Proteomes" id="UP000218896">
    <property type="component" value="Unassembled WGS sequence"/>
</dbReference>
<proteinExistence type="predicted"/>
<dbReference type="AlphaFoldDB" id="A0A2A2F5R1"/>
<dbReference type="OrthoDB" id="6179676at2"/>
<dbReference type="RefSeq" id="WP_095617637.1">
    <property type="nucleotide sequence ID" value="NZ_NSKD01000004.1"/>
</dbReference>
<protein>
    <submittedName>
        <fullName evidence="2">Uncharacterized protein</fullName>
    </submittedName>
</protein>
<reference evidence="2 3" key="1">
    <citation type="submission" date="2017-08" db="EMBL/GenBank/DDBJ databases">
        <title>Halovibrio sewagensis sp. nov., isolated from wastewater of high salinity.</title>
        <authorList>
            <person name="Dong X."/>
            <person name="Zhang G."/>
        </authorList>
    </citation>
    <scope>NUCLEOTIDE SEQUENCE [LARGE SCALE GENOMIC DNA]</scope>
    <source>
        <strain evidence="2 3">YL5-2</strain>
    </source>
</reference>